<gene>
    <name evidence="6" type="ORF">BH719_08615</name>
</gene>
<keyword evidence="2" id="KW-0238">DNA-binding</keyword>
<dbReference type="Pfam" id="PF00392">
    <property type="entry name" value="GntR"/>
    <property type="match status" value="1"/>
</dbReference>
<protein>
    <submittedName>
        <fullName evidence="6">GntR family transcriptional regulator</fullName>
    </submittedName>
</protein>
<evidence type="ECO:0000259" key="5">
    <source>
        <dbReference type="PROSITE" id="PS50949"/>
    </source>
</evidence>
<dbReference type="SUPFAM" id="SSF46785">
    <property type="entry name" value="Winged helix' DNA-binding domain"/>
    <property type="match status" value="1"/>
</dbReference>
<keyword evidence="1" id="KW-0805">Transcription regulation</keyword>
<keyword evidence="3" id="KW-0804">Transcription</keyword>
<dbReference type="InterPro" id="IPR008920">
    <property type="entry name" value="TF_FadR/GntR_C"/>
</dbReference>
<dbReference type="Pfam" id="PF07729">
    <property type="entry name" value="FCD"/>
    <property type="match status" value="1"/>
</dbReference>
<keyword evidence="7" id="KW-1185">Reference proteome</keyword>
<organism evidence="6 7">
    <name type="scientific">Pauljensenia hongkongensis</name>
    <dbReference type="NCBI Taxonomy" id="178339"/>
    <lineage>
        <taxon>Bacteria</taxon>
        <taxon>Bacillati</taxon>
        <taxon>Actinomycetota</taxon>
        <taxon>Actinomycetes</taxon>
        <taxon>Actinomycetales</taxon>
        <taxon>Actinomycetaceae</taxon>
        <taxon>Pauljensenia</taxon>
    </lineage>
</organism>
<evidence type="ECO:0000313" key="6">
    <source>
        <dbReference type="EMBL" id="AOS47888.1"/>
    </source>
</evidence>
<dbReference type="SMART" id="SM00895">
    <property type="entry name" value="FCD"/>
    <property type="match status" value="1"/>
</dbReference>
<feature type="region of interest" description="Disordered" evidence="4">
    <location>
        <begin position="255"/>
        <end position="279"/>
    </location>
</feature>
<accession>A0A1D8B418</accession>
<dbReference type="KEGG" id="phon:BH719_08615"/>
<dbReference type="InterPro" id="IPR000524">
    <property type="entry name" value="Tscrpt_reg_HTH_GntR"/>
</dbReference>
<dbReference type="SMART" id="SM00345">
    <property type="entry name" value="HTH_GNTR"/>
    <property type="match status" value="1"/>
</dbReference>
<dbReference type="PRINTS" id="PR00035">
    <property type="entry name" value="HTHGNTR"/>
</dbReference>
<dbReference type="CDD" id="cd07377">
    <property type="entry name" value="WHTH_GntR"/>
    <property type="match status" value="1"/>
</dbReference>
<dbReference type="GO" id="GO:0003700">
    <property type="term" value="F:DNA-binding transcription factor activity"/>
    <property type="evidence" value="ECO:0007669"/>
    <property type="project" value="InterPro"/>
</dbReference>
<dbReference type="Gene3D" id="1.10.10.10">
    <property type="entry name" value="Winged helix-like DNA-binding domain superfamily/Winged helix DNA-binding domain"/>
    <property type="match status" value="1"/>
</dbReference>
<evidence type="ECO:0000256" key="3">
    <source>
        <dbReference type="ARBA" id="ARBA00023163"/>
    </source>
</evidence>
<evidence type="ECO:0000256" key="2">
    <source>
        <dbReference type="ARBA" id="ARBA00023125"/>
    </source>
</evidence>
<sequence length="279" mass="29810">MLSDKSTQAIEAAISSIRLQNDNAPAADTRSTATMDAIKAYILQHGLRAGDRLPTEASLCADLGVSRSSVREALRKLEALDIVTVRQGSGSYVGTMSLQPLVETLVLRSALDEINGIQSLRSIIDTRRALDLGIAPGLLAAMKGKRDPRLWDLADAMRAKARAGRTSLAEDIAFHSALLESLHNPLMSQLVSAMWLIYQALAPQLETASEEHLLASAEAHAAILRACESGDVNAYKEAIEDHYLPLLSLIGAAPAAHGPGPSPRRRGHSRGADEQAQGE</sequence>
<dbReference type="InterPro" id="IPR036388">
    <property type="entry name" value="WH-like_DNA-bd_sf"/>
</dbReference>
<proteinExistence type="predicted"/>
<dbReference type="AlphaFoldDB" id="A0A1D8B418"/>
<dbReference type="InterPro" id="IPR011711">
    <property type="entry name" value="GntR_C"/>
</dbReference>
<dbReference type="PANTHER" id="PTHR43537">
    <property type="entry name" value="TRANSCRIPTIONAL REGULATOR, GNTR FAMILY"/>
    <property type="match status" value="1"/>
</dbReference>
<dbReference type="GO" id="GO:0003677">
    <property type="term" value="F:DNA binding"/>
    <property type="evidence" value="ECO:0007669"/>
    <property type="project" value="UniProtKB-KW"/>
</dbReference>
<feature type="domain" description="HTH gntR-type" evidence="5">
    <location>
        <begin position="28"/>
        <end position="96"/>
    </location>
</feature>
<dbReference type="InterPro" id="IPR036390">
    <property type="entry name" value="WH_DNA-bd_sf"/>
</dbReference>
<dbReference type="EMBL" id="CP017298">
    <property type="protein sequence ID" value="AOS47888.1"/>
    <property type="molecule type" value="Genomic_DNA"/>
</dbReference>
<name>A0A1D8B418_9ACTO</name>
<dbReference type="STRING" id="178339.BH719_08615"/>
<dbReference type="PANTHER" id="PTHR43537:SF5">
    <property type="entry name" value="UXU OPERON TRANSCRIPTIONAL REGULATOR"/>
    <property type="match status" value="1"/>
</dbReference>
<reference evidence="6 7" key="1">
    <citation type="submission" date="2016-09" db="EMBL/GenBank/DDBJ databases">
        <title>Complete genome sequence of Actinomyces hongkongensis HKU8.</title>
        <authorList>
            <person name="Gao Y.-X."/>
            <person name="Zhou Y.-Y."/>
            <person name="Xie Y."/>
            <person name="Wang M."/>
            <person name="Wang S.-J."/>
            <person name="Shen S.-G."/>
        </authorList>
    </citation>
    <scope>NUCLEOTIDE SEQUENCE [LARGE SCALE GENOMIC DNA]</scope>
    <source>
        <strain evidence="6 7">HKU8</strain>
    </source>
</reference>
<evidence type="ECO:0000256" key="1">
    <source>
        <dbReference type="ARBA" id="ARBA00023015"/>
    </source>
</evidence>
<evidence type="ECO:0000313" key="7">
    <source>
        <dbReference type="Proteomes" id="UP000095214"/>
    </source>
</evidence>
<dbReference type="Proteomes" id="UP000095214">
    <property type="component" value="Chromosome"/>
</dbReference>
<dbReference type="PROSITE" id="PS50949">
    <property type="entry name" value="HTH_GNTR"/>
    <property type="match status" value="1"/>
</dbReference>
<dbReference type="Gene3D" id="1.20.120.530">
    <property type="entry name" value="GntR ligand-binding domain-like"/>
    <property type="match status" value="1"/>
</dbReference>
<evidence type="ECO:0000256" key="4">
    <source>
        <dbReference type="SAM" id="MobiDB-lite"/>
    </source>
</evidence>
<dbReference type="SUPFAM" id="SSF48008">
    <property type="entry name" value="GntR ligand-binding domain-like"/>
    <property type="match status" value="1"/>
</dbReference>
<dbReference type="RefSeq" id="WP_009744454.1">
    <property type="nucleotide sequence ID" value="NZ_CP017298.1"/>
</dbReference>